<accession>A0A0B5AVN0</accession>
<evidence type="ECO:0000313" key="1">
    <source>
        <dbReference type="EMBL" id="AJD92059.1"/>
    </source>
</evidence>
<dbReference type="KEGG" id="jeo:JMA_27420"/>
<dbReference type="EMBL" id="CP009416">
    <property type="protein sequence ID" value="AJD92059.1"/>
    <property type="molecule type" value="Genomic_DNA"/>
</dbReference>
<sequence>MDSVRAEKQKSNIETLLKLVNENPELEIVPMVATDVCASDDFTSWMGSWGSAKIDEVYHNEERIYFRSIDEEEVEELFFNQLEVLNPSWSDTYLQEQAEIKAKEVQWEKVITVYIDLP</sequence>
<organism evidence="1 2">
    <name type="scientific">Jeotgalibacillus malaysiensis</name>
    <dbReference type="NCBI Taxonomy" id="1508404"/>
    <lineage>
        <taxon>Bacteria</taxon>
        <taxon>Bacillati</taxon>
        <taxon>Bacillota</taxon>
        <taxon>Bacilli</taxon>
        <taxon>Bacillales</taxon>
        <taxon>Caryophanaceae</taxon>
        <taxon>Jeotgalibacillus</taxon>
    </lineage>
</organism>
<protein>
    <submittedName>
        <fullName evidence="1">Uncharacterized protein</fullName>
    </submittedName>
</protein>
<keyword evidence="2" id="KW-1185">Reference proteome</keyword>
<evidence type="ECO:0000313" key="2">
    <source>
        <dbReference type="Proteomes" id="UP000031449"/>
    </source>
</evidence>
<dbReference type="STRING" id="1508404.JMA_27420"/>
<dbReference type="BioCyc" id="JESP1508404:G14D9-12022-MONOMER"/>
<gene>
    <name evidence="1" type="ORF">JMA_27420</name>
</gene>
<dbReference type="AlphaFoldDB" id="A0A0B5AVN0"/>
<dbReference type="Proteomes" id="UP000031449">
    <property type="component" value="Chromosome"/>
</dbReference>
<name>A0A0B5AVN0_9BACL</name>
<proteinExistence type="predicted"/>
<dbReference type="OrthoDB" id="2974248at2"/>
<reference evidence="1 2" key="1">
    <citation type="submission" date="2014-08" db="EMBL/GenBank/DDBJ databases">
        <title>Complete genome of a marine bacteria Jeotgalibacillus malaysiensis.</title>
        <authorList>
            <person name="Yaakop A.S."/>
            <person name="Chan K.-G."/>
            <person name="Goh K.M."/>
        </authorList>
    </citation>
    <scope>NUCLEOTIDE SEQUENCE [LARGE SCALE GENOMIC DNA]</scope>
    <source>
        <strain evidence="1 2">D5</strain>
    </source>
</reference>
<dbReference type="HOGENOM" id="CLU_2233789_0_0_9"/>